<reference evidence="2 3" key="1">
    <citation type="submission" date="2018-11" db="EMBL/GenBank/DDBJ databases">
        <authorList>
            <consortium name="Pathogen Informatics"/>
        </authorList>
    </citation>
    <scope>NUCLEOTIDE SEQUENCE [LARGE SCALE GENOMIC DNA]</scope>
</reference>
<evidence type="ECO:0000313" key="3">
    <source>
        <dbReference type="Proteomes" id="UP000271098"/>
    </source>
</evidence>
<evidence type="ECO:0000313" key="2">
    <source>
        <dbReference type="EMBL" id="VDN25653.1"/>
    </source>
</evidence>
<name>A0A3P7MPI3_9BILA</name>
<organism evidence="2 3">
    <name type="scientific">Gongylonema pulchrum</name>
    <dbReference type="NCBI Taxonomy" id="637853"/>
    <lineage>
        <taxon>Eukaryota</taxon>
        <taxon>Metazoa</taxon>
        <taxon>Ecdysozoa</taxon>
        <taxon>Nematoda</taxon>
        <taxon>Chromadorea</taxon>
        <taxon>Rhabditida</taxon>
        <taxon>Spirurina</taxon>
        <taxon>Spiruromorpha</taxon>
        <taxon>Spiruroidea</taxon>
        <taxon>Gongylonematidae</taxon>
        <taxon>Gongylonema</taxon>
    </lineage>
</organism>
<dbReference type="Proteomes" id="UP000271098">
    <property type="component" value="Unassembled WGS sequence"/>
</dbReference>
<gene>
    <name evidence="2" type="ORF">GPUH_LOCUS15252</name>
</gene>
<accession>A0A3P7MPI3</accession>
<dbReference type="AlphaFoldDB" id="A0A3P7MPI3"/>
<proteinExistence type="predicted"/>
<evidence type="ECO:0000256" key="1">
    <source>
        <dbReference type="SAM" id="MobiDB-lite"/>
    </source>
</evidence>
<feature type="region of interest" description="Disordered" evidence="1">
    <location>
        <begin position="1"/>
        <end position="26"/>
    </location>
</feature>
<protein>
    <submittedName>
        <fullName evidence="2">Uncharacterized protein</fullName>
    </submittedName>
</protein>
<sequence length="139" mass="15614">MERTLLSGTSKDDRRADGFSPPVNESVLSRGTDELVFENWQCVDYSGVPQRSHDDGMVRQPFLMPRTSAGINTVRRRDTVVLARERISSSTPDDAVEPDRFCIAGRKCRASVFRKQRITSHADGSSRGRFPADYYCAVL</sequence>
<keyword evidence="3" id="KW-1185">Reference proteome</keyword>
<dbReference type="EMBL" id="UYRT01082203">
    <property type="protein sequence ID" value="VDN25653.1"/>
    <property type="molecule type" value="Genomic_DNA"/>
</dbReference>